<dbReference type="RefSeq" id="WP_203677374.1">
    <property type="nucleotide sequence ID" value="NZ_BOMW01000012.1"/>
</dbReference>
<dbReference type="Proteomes" id="UP000629619">
    <property type="component" value="Unassembled WGS sequence"/>
</dbReference>
<organism evidence="1 2">
    <name type="scientific">Actinoplanes siamensis</name>
    <dbReference type="NCBI Taxonomy" id="1223317"/>
    <lineage>
        <taxon>Bacteria</taxon>
        <taxon>Bacillati</taxon>
        <taxon>Actinomycetota</taxon>
        <taxon>Actinomycetes</taxon>
        <taxon>Micromonosporales</taxon>
        <taxon>Micromonosporaceae</taxon>
        <taxon>Actinoplanes</taxon>
    </lineage>
</organism>
<evidence type="ECO:0000313" key="2">
    <source>
        <dbReference type="Proteomes" id="UP000629619"/>
    </source>
</evidence>
<protein>
    <recommendedName>
        <fullName evidence="3">Flavin reductase</fullName>
    </recommendedName>
</protein>
<dbReference type="AlphaFoldDB" id="A0A919N3F6"/>
<dbReference type="EMBL" id="BOMW01000012">
    <property type="protein sequence ID" value="GIF03677.1"/>
    <property type="molecule type" value="Genomic_DNA"/>
</dbReference>
<name>A0A919N3F6_9ACTN</name>
<accession>A0A919N3F6</accession>
<evidence type="ECO:0000313" key="1">
    <source>
        <dbReference type="EMBL" id="GIF03677.1"/>
    </source>
</evidence>
<keyword evidence="2" id="KW-1185">Reference proteome</keyword>
<proteinExistence type="predicted"/>
<comment type="caution">
    <text evidence="1">The sequence shown here is derived from an EMBL/GenBank/DDBJ whole genome shotgun (WGS) entry which is preliminary data.</text>
</comment>
<gene>
    <name evidence="1" type="ORF">Asi03nite_12150</name>
</gene>
<sequence>MAEPEEHLPARPSWNCRVCAQQWPCEPARGVLESGRSRMELAVLMWDYLEEAAKDMPQAAATELFNRFLRWTQ</sequence>
<reference evidence="1" key="1">
    <citation type="submission" date="2021-01" db="EMBL/GenBank/DDBJ databases">
        <title>Whole genome shotgun sequence of Actinoplanes siamensis NBRC 109076.</title>
        <authorList>
            <person name="Komaki H."/>
            <person name="Tamura T."/>
        </authorList>
    </citation>
    <scope>NUCLEOTIDE SEQUENCE</scope>
    <source>
        <strain evidence="1">NBRC 109076</strain>
    </source>
</reference>
<evidence type="ECO:0008006" key="3">
    <source>
        <dbReference type="Google" id="ProtNLM"/>
    </source>
</evidence>